<feature type="active site" evidence="8">
    <location>
        <position position="203"/>
    </location>
</feature>
<dbReference type="HAMAP" id="MF_00421">
    <property type="entry name" value="PurQ"/>
    <property type="match status" value="1"/>
</dbReference>
<comment type="catalytic activity">
    <reaction evidence="8">
        <text>L-glutamine + H2O = L-glutamate + NH4(+)</text>
        <dbReference type="Rhea" id="RHEA:15889"/>
        <dbReference type="ChEBI" id="CHEBI:15377"/>
        <dbReference type="ChEBI" id="CHEBI:28938"/>
        <dbReference type="ChEBI" id="CHEBI:29985"/>
        <dbReference type="ChEBI" id="CHEBI:58359"/>
        <dbReference type="EC" id="3.5.1.2"/>
    </reaction>
</comment>
<evidence type="ECO:0000256" key="6">
    <source>
        <dbReference type="ARBA" id="ARBA00022840"/>
    </source>
</evidence>
<dbReference type="CDD" id="cd01740">
    <property type="entry name" value="GATase1_FGAR_AT"/>
    <property type="match status" value="1"/>
</dbReference>
<dbReference type="SUPFAM" id="SSF52317">
    <property type="entry name" value="Class I glutamine amidotransferase-like"/>
    <property type="match status" value="1"/>
</dbReference>
<reference evidence="10" key="1">
    <citation type="journal article" date="2019" name="Int. J. Syst. Evol. Microbiol.">
        <title>The Global Catalogue of Microorganisms (GCM) 10K type strain sequencing project: providing services to taxonomists for standard genome sequencing and annotation.</title>
        <authorList>
            <consortium name="The Broad Institute Genomics Platform"/>
            <consortium name="The Broad Institute Genome Sequencing Center for Infectious Disease"/>
            <person name="Wu L."/>
            <person name="Ma J."/>
        </authorList>
    </citation>
    <scope>NUCLEOTIDE SEQUENCE [LARGE SCALE GENOMIC DNA]</scope>
    <source>
        <strain evidence="10">CGMCC 1.16275</strain>
    </source>
</reference>
<dbReference type="Gene3D" id="3.40.50.880">
    <property type="match status" value="1"/>
</dbReference>
<feature type="active site" description="Nucleophile" evidence="8">
    <location>
        <position position="86"/>
    </location>
</feature>
<keyword evidence="5 8" id="KW-0378">Hydrolase</keyword>
<evidence type="ECO:0000256" key="5">
    <source>
        <dbReference type="ARBA" id="ARBA00022801"/>
    </source>
</evidence>
<dbReference type="Proteomes" id="UP001596456">
    <property type="component" value="Unassembled WGS sequence"/>
</dbReference>
<comment type="caution">
    <text evidence="9">The sequence shown here is derived from an EMBL/GenBank/DDBJ whole genome shotgun (WGS) entry which is preliminary data.</text>
</comment>
<proteinExistence type="inferred from homology"/>
<keyword evidence="3 8" id="KW-0547">Nucleotide-binding</keyword>
<evidence type="ECO:0000256" key="8">
    <source>
        <dbReference type="HAMAP-Rule" id="MF_00421"/>
    </source>
</evidence>
<dbReference type="EC" id="3.5.1.2" evidence="8"/>
<comment type="subcellular location">
    <subcellularLocation>
        <location evidence="8">Cytoplasm</location>
    </subcellularLocation>
</comment>
<name>A0ABW2KRM3_9PROT</name>
<feature type="active site" evidence="8">
    <location>
        <position position="205"/>
    </location>
</feature>
<dbReference type="InterPro" id="IPR010075">
    <property type="entry name" value="PRibForGlyAmidine_synth_PurQ"/>
</dbReference>
<comment type="subunit">
    <text evidence="8">Part of the FGAM synthase complex composed of 1 PurL, 1 PurQ and 2 PurS subunits.</text>
</comment>
<dbReference type="InterPro" id="IPR029062">
    <property type="entry name" value="Class_I_gatase-like"/>
</dbReference>
<dbReference type="GO" id="GO:0004642">
    <property type="term" value="F:phosphoribosylformylglycinamidine synthase activity"/>
    <property type="evidence" value="ECO:0007669"/>
    <property type="project" value="UniProtKB-EC"/>
</dbReference>
<sequence length="229" mass="24648">MKSAVIVFPGSNCDRDIAVAFEKASGRKPHIVFHKDTELPEVDVIGIPGGFSYGDYLRCGAMAAHSPIMRVVRERAAKGVRVIGVCNGFQILTEAGLLPGALIRNRTLKYLCKTVALRVERTDSAFTTRYAEGQTIRIPIGHGEGNYVADASTLDRLEGEGLVAFRYVGVAGSTDAEGNPNGAARNIAGIYNETRTVLGMMPHPERAFEPLHGNTDGRALFDSLVESLS</sequence>
<dbReference type="NCBIfam" id="TIGR01737">
    <property type="entry name" value="FGAM_synth_I"/>
    <property type="match status" value="1"/>
</dbReference>
<dbReference type="SMART" id="SM01211">
    <property type="entry name" value="GATase_5"/>
    <property type="match status" value="1"/>
</dbReference>
<accession>A0ABW2KRM3</accession>
<protein>
    <recommendedName>
        <fullName evidence="8">Phosphoribosylformylglycinamidine synthase subunit PurQ</fullName>
        <shortName evidence="8">FGAM synthase</shortName>
        <ecNumber evidence="8">6.3.5.3</ecNumber>
    </recommendedName>
    <alternativeName>
        <fullName evidence="8">Formylglycinamide ribonucleotide amidotransferase subunit I</fullName>
        <shortName evidence="8">FGAR amidotransferase I</shortName>
        <shortName evidence="8">FGAR-AT I</shortName>
    </alternativeName>
    <alternativeName>
        <fullName evidence="8">Glutaminase PurQ</fullName>
        <ecNumber evidence="8">3.5.1.2</ecNumber>
    </alternativeName>
    <alternativeName>
        <fullName evidence="8">Phosphoribosylformylglycinamidine synthase subunit I</fullName>
    </alternativeName>
</protein>
<evidence type="ECO:0000256" key="3">
    <source>
        <dbReference type="ARBA" id="ARBA00022741"/>
    </source>
</evidence>
<dbReference type="RefSeq" id="WP_377355984.1">
    <property type="nucleotide sequence ID" value="NZ_JBHTCM010000004.1"/>
</dbReference>
<dbReference type="PIRSF" id="PIRSF001586">
    <property type="entry name" value="FGAM_synth_I"/>
    <property type="match status" value="1"/>
</dbReference>
<gene>
    <name evidence="8 9" type="primary">purQ</name>
    <name evidence="9" type="ORF">ACFQPS_01925</name>
</gene>
<dbReference type="NCBIfam" id="NF002957">
    <property type="entry name" value="PRK03619.1"/>
    <property type="match status" value="1"/>
</dbReference>
<keyword evidence="2 8" id="KW-0436">Ligase</keyword>
<organism evidence="9 10">
    <name type="scientific">Rhodocista pekingensis</name>
    <dbReference type="NCBI Taxonomy" id="201185"/>
    <lineage>
        <taxon>Bacteria</taxon>
        <taxon>Pseudomonadati</taxon>
        <taxon>Pseudomonadota</taxon>
        <taxon>Alphaproteobacteria</taxon>
        <taxon>Rhodospirillales</taxon>
        <taxon>Azospirillaceae</taxon>
        <taxon>Rhodocista</taxon>
    </lineage>
</organism>
<evidence type="ECO:0000256" key="1">
    <source>
        <dbReference type="ARBA" id="ARBA00022490"/>
    </source>
</evidence>
<dbReference type="PANTHER" id="PTHR47552:SF1">
    <property type="entry name" value="PHOSPHORIBOSYLFORMYLGLYCINAMIDINE SYNTHASE SUBUNIT PURQ"/>
    <property type="match status" value="1"/>
</dbReference>
<evidence type="ECO:0000256" key="7">
    <source>
        <dbReference type="ARBA" id="ARBA00022962"/>
    </source>
</evidence>
<keyword evidence="6 8" id="KW-0067">ATP-binding</keyword>
<dbReference type="EC" id="6.3.5.3" evidence="8"/>
<comment type="catalytic activity">
    <reaction evidence="8">
        <text>N(2)-formyl-N(1)-(5-phospho-beta-D-ribosyl)glycinamide + L-glutamine + ATP + H2O = 2-formamido-N(1)-(5-O-phospho-beta-D-ribosyl)acetamidine + L-glutamate + ADP + phosphate + H(+)</text>
        <dbReference type="Rhea" id="RHEA:17129"/>
        <dbReference type="ChEBI" id="CHEBI:15377"/>
        <dbReference type="ChEBI" id="CHEBI:15378"/>
        <dbReference type="ChEBI" id="CHEBI:29985"/>
        <dbReference type="ChEBI" id="CHEBI:30616"/>
        <dbReference type="ChEBI" id="CHEBI:43474"/>
        <dbReference type="ChEBI" id="CHEBI:58359"/>
        <dbReference type="ChEBI" id="CHEBI:147286"/>
        <dbReference type="ChEBI" id="CHEBI:147287"/>
        <dbReference type="ChEBI" id="CHEBI:456216"/>
        <dbReference type="EC" id="6.3.5.3"/>
    </reaction>
</comment>
<comment type="function">
    <text evidence="8">Part of the phosphoribosylformylglycinamidine synthase complex involved in the purines biosynthetic pathway. Catalyzes the ATP-dependent conversion of formylglycinamide ribonucleotide (FGAR) and glutamine to yield formylglycinamidine ribonucleotide (FGAM) and glutamate. The FGAM synthase complex is composed of three subunits. PurQ produces an ammonia molecule by converting glutamine to glutamate. PurL transfers the ammonia molecule to FGAR to form FGAM in an ATP-dependent manner. PurS interacts with PurQ and PurL and is thought to assist in the transfer of the ammonia molecule from PurQ to PurL.</text>
</comment>
<comment type="pathway">
    <text evidence="8">Purine metabolism; IMP biosynthesis via de novo pathway; 5-amino-1-(5-phospho-D-ribosyl)imidazole from N(2)-formyl-N(1)-(5-phospho-D-ribosyl)glycinamide: step 1/2.</text>
</comment>
<dbReference type="EMBL" id="JBHTCM010000004">
    <property type="protein sequence ID" value="MFC7331911.1"/>
    <property type="molecule type" value="Genomic_DNA"/>
</dbReference>
<keyword evidence="7 8" id="KW-0315">Glutamine amidotransferase</keyword>
<evidence type="ECO:0000256" key="4">
    <source>
        <dbReference type="ARBA" id="ARBA00022755"/>
    </source>
</evidence>
<keyword evidence="4 8" id="KW-0658">Purine biosynthesis</keyword>
<dbReference type="PROSITE" id="PS51273">
    <property type="entry name" value="GATASE_TYPE_1"/>
    <property type="match status" value="1"/>
</dbReference>
<evidence type="ECO:0000313" key="10">
    <source>
        <dbReference type="Proteomes" id="UP001596456"/>
    </source>
</evidence>
<evidence type="ECO:0000256" key="2">
    <source>
        <dbReference type="ARBA" id="ARBA00022598"/>
    </source>
</evidence>
<dbReference type="Pfam" id="PF13507">
    <property type="entry name" value="GATase_5"/>
    <property type="match status" value="1"/>
</dbReference>
<keyword evidence="1 8" id="KW-0963">Cytoplasm</keyword>
<dbReference type="PANTHER" id="PTHR47552">
    <property type="entry name" value="PHOSPHORIBOSYLFORMYLGLYCINAMIDINE SYNTHASE SUBUNIT PURQ"/>
    <property type="match status" value="1"/>
</dbReference>
<evidence type="ECO:0000313" key="9">
    <source>
        <dbReference type="EMBL" id="MFC7331911.1"/>
    </source>
</evidence>
<dbReference type="GO" id="GO:0004359">
    <property type="term" value="F:glutaminase activity"/>
    <property type="evidence" value="ECO:0007669"/>
    <property type="project" value="UniProtKB-EC"/>
</dbReference>
<keyword evidence="10" id="KW-1185">Reference proteome</keyword>